<dbReference type="PANTHER" id="PTHR23070">
    <property type="entry name" value="BCS1 AAA-TYPE ATPASE"/>
    <property type="match status" value="1"/>
</dbReference>
<comment type="cofactor">
    <cofactor evidence="1">
        <name>Mg(2+)</name>
        <dbReference type="ChEBI" id="CHEBI:18420"/>
    </cofactor>
</comment>
<dbReference type="Gene3D" id="3.40.50.300">
    <property type="entry name" value="P-loop containing nucleotide triphosphate hydrolases"/>
    <property type="match status" value="1"/>
</dbReference>
<evidence type="ECO:0000313" key="10">
    <source>
        <dbReference type="Proteomes" id="UP001280121"/>
    </source>
</evidence>
<dbReference type="InterPro" id="IPR003960">
    <property type="entry name" value="ATPase_AAA_CS"/>
</dbReference>
<keyword evidence="10" id="KW-1185">Reference proteome</keyword>
<gene>
    <name evidence="9" type="ORF">Ddye_031529</name>
</gene>
<feature type="domain" description="AAA-type ATPase N-terminal" evidence="8">
    <location>
        <begin position="240"/>
        <end position="302"/>
    </location>
</feature>
<dbReference type="SUPFAM" id="SSF52540">
    <property type="entry name" value="P-loop containing nucleoside triphosphate hydrolases"/>
    <property type="match status" value="1"/>
</dbReference>
<evidence type="ECO:0008006" key="11">
    <source>
        <dbReference type="Google" id="ProtNLM"/>
    </source>
</evidence>
<sequence length="346" mass="40203">MNPILKQALIDDLNSIYDLELASMYSNSELRRLLVSTSNRSILVIEDIDCSMEMQNRQSGGYEPNESSQLTLSGLLNFIDGLWSSCGDERVIVFTTNHKERLDSAFLRPGRMDMHIHMSYCTPSGFSILVSNYLRINFNDHHNLFPEFDELMTEVQRKKIEVIGDEAQVGDNKRKSMNETEDGDHEDRDDQHIFINCKTKRMRSKMKMLGFVESEISQRSEVCRIPWHRPRGTNRGAYCKFNGYSMNQLYKASEIYLRTKINPSFNRVKVSKSPKEKSLMLTINKGKKIIDEFEGIQLIWEITSKEDKDLSGHDQAKNRVIELSFDKKYMEQVLNTYLSHVKVNQN</sequence>
<evidence type="ECO:0000259" key="7">
    <source>
        <dbReference type="Pfam" id="PF00004"/>
    </source>
</evidence>
<dbReference type="InterPro" id="IPR050747">
    <property type="entry name" value="Mitochondrial_chaperone_BCS1"/>
</dbReference>
<dbReference type="InterPro" id="IPR025753">
    <property type="entry name" value="AAA_N_dom"/>
</dbReference>
<dbReference type="EMBL" id="JANJYI010000009">
    <property type="protein sequence ID" value="KAK2636737.1"/>
    <property type="molecule type" value="Genomic_DNA"/>
</dbReference>
<dbReference type="AlphaFoldDB" id="A0AAD9WNI9"/>
<proteinExistence type="inferred from homology"/>
<organism evidence="9 10">
    <name type="scientific">Dipteronia dyeriana</name>
    <dbReference type="NCBI Taxonomy" id="168575"/>
    <lineage>
        <taxon>Eukaryota</taxon>
        <taxon>Viridiplantae</taxon>
        <taxon>Streptophyta</taxon>
        <taxon>Embryophyta</taxon>
        <taxon>Tracheophyta</taxon>
        <taxon>Spermatophyta</taxon>
        <taxon>Magnoliopsida</taxon>
        <taxon>eudicotyledons</taxon>
        <taxon>Gunneridae</taxon>
        <taxon>Pentapetalae</taxon>
        <taxon>rosids</taxon>
        <taxon>malvids</taxon>
        <taxon>Sapindales</taxon>
        <taxon>Sapindaceae</taxon>
        <taxon>Hippocastanoideae</taxon>
        <taxon>Acereae</taxon>
        <taxon>Dipteronia</taxon>
    </lineage>
</organism>
<keyword evidence="3 5" id="KW-0067">ATP-binding</keyword>
<accession>A0AAD9WNI9</accession>
<dbReference type="InterPro" id="IPR027417">
    <property type="entry name" value="P-loop_NTPase"/>
</dbReference>
<dbReference type="Pfam" id="PF14363">
    <property type="entry name" value="AAA_assoc"/>
    <property type="match status" value="1"/>
</dbReference>
<evidence type="ECO:0000313" key="9">
    <source>
        <dbReference type="EMBL" id="KAK2636737.1"/>
    </source>
</evidence>
<evidence type="ECO:0000256" key="1">
    <source>
        <dbReference type="ARBA" id="ARBA00001946"/>
    </source>
</evidence>
<reference evidence="9" key="1">
    <citation type="journal article" date="2023" name="Plant J.">
        <title>Genome sequences and population genomics provide insights into the demographic history, inbreeding, and mutation load of two 'living fossil' tree species of Dipteronia.</title>
        <authorList>
            <person name="Feng Y."/>
            <person name="Comes H.P."/>
            <person name="Chen J."/>
            <person name="Zhu S."/>
            <person name="Lu R."/>
            <person name="Zhang X."/>
            <person name="Li P."/>
            <person name="Qiu J."/>
            <person name="Olsen K.M."/>
            <person name="Qiu Y."/>
        </authorList>
    </citation>
    <scope>NUCLEOTIDE SEQUENCE</scope>
    <source>
        <strain evidence="9">KIB01</strain>
    </source>
</reference>
<dbReference type="GO" id="GO:0016887">
    <property type="term" value="F:ATP hydrolysis activity"/>
    <property type="evidence" value="ECO:0007669"/>
    <property type="project" value="InterPro"/>
</dbReference>
<comment type="caution">
    <text evidence="9">The sequence shown here is derived from an EMBL/GenBank/DDBJ whole genome shotgun (WGS) entry which is preliminary data.</text>
</comment>
<dbReference type="Proteomes" id="UP001280121">
    <property type="component" value="Unassembled WGS sequence"/>
</dbReference>
<feature type="domain" description="ATPase AAA-type core" evidence="7">
    <location>
        <begin position="27"/>
        <end position="119"/>
    </location>
</feature>
<feature type="region of interest" description="Disordered" evidence="6">
    <location>
        <begin position="166"/>
        <end position="187"/>
    </location>
</feature>
<keyword evidence="4" id="KW-0460">Magnesium</keyword>
<evidence type="ECO:0000256" key="3">
    <source>
        <dbReference type="ARBA" id="ARBA00022840"/>
    </source>
</evidence>
<keyword evidence="2" id="KW-0378">Hydrolase</keyword>
<dbReference type="InterPro" id="IPR003959">
    <property type="entry name" value="ATPase_AAA_core"/>
</dbReference>
<dbReference type="Pfam" id="PF00004">
    <property type="entry name" value="AAA"/>
    <property type="match status" value="1"/>
</dbReference>
<evidence type="ECO:0000256" key="4">
    <source>
        <dbReference type="ARBA" id="ARBA00022842"/>
    </source>
</evidence>
<keyword evidence="5" id="KW-0547">Nucleotide-binding</keyword>
<comment type="similarity">
    <text evidence="5">Belongs to the AAA ATPase family.</text>
</comment>
<name>A0AAD9WNI9_9ROSI</name>
<protein>
    <recommendedName>
        <fullName evidence="11">ATPase AAA-type core domain-containing protein</fullName>
    </recommendedName>
</protein>
<evidence type="ECO:0000256" key="5">
    <source>
        <dbReference type="RuleBase" id="RU003651"/>
    </source>
</evidence>
<dbReference type="GO" id="GO:0005524">
    <property type="term" value="F:ATP binding"/>
    <property type="evidence" value="ECO:0007669"/>
    <property type="project" value="UniProtKB-KW"/>
</dbReference>
<dbReference type="PROSITE" id="PS00674">
    <property type="entry name" value="AAA"/>
    <property type="match status" value="1"/>
</dbReference>
<evidence type="ECO:0000256" key="6">
    <source>
        <dbReference type="SAM" id="MobiDB-lite"/>
    </source>
</evidence>
<dbReference type="Gene3D" id="6.10.280.40">
    <property type="match status" value="1"/>
</dbReference>
<evidence type="ECO:0000259" key="8">
    <source>
        <dbReference type="Pfam" id="PF14363"/>
    </source>
</evidence>
<evidence type="ECO:0000256" key="2">
    <source>
        <dbReference type="ARBA" id="ARBA00022801"/>
    </source>
</evidence>